<dbReference type="GeneID" id="40072364"/>
<evidence type="ECO:0000313" key="2">
    <source>
        <dbReference type="Proteomes" id="UP000223795"/>
    </source>
</evidence>
<sequence>MIAFDLVTGRMVTRVAASGWSWTRELSKVGTFEAKVTDTDAALPQRLWENARPWRTVLVDADWVDHPDGRGIDAHASGVVHSRNFDVANATLTCDGFGSVFSKLLVISAALRDTAVSGQIIDHEAEDVVVPQEWMVHVSGSTGDMIRQLVELALQWQSFPVILPTQQGGTQYRDYFGTDLALVSDRIDDIAGLQGGAEWTWVPQIIGGRLFHRLDIGSPELVPQRHRIDATLDGVPVTEVTLDESGADMATDVWASGGKQDDKILISRATSTALTSQGWPRLMATNTSHQSVSEIPTLADHAQTAARRGAAPSQVFSFKVRRDFRDVAPGDWIDLKWQSWFMPEAQWWALKVLQVSGDEGEWLTIRARERVA</sequence>
<protein>
    <submittedName>
        <fullName evidence="1">Tail protein</fullName>
    </submittedName>
</protein>
<proteinExistence type="predicted"/>
<dbReference type="OrthoDB" id="29540at10239"/>
<dbReference type="RefSeq" id="YP_009596765.1">
    <property type="nucleotide sequence ID" value="NC_041890.1"/>
</dbReference>
<evidence type="ECO:0000313" key="1">
    <source>
        <dbReference type="EMBL" id="AOT24256.1"/>
    </source>
</evidence>
<gene>
    <name evidence="1" type="primary">17</name>
    <name evidence="1" type="ORF">ANATOLE_17</name>
</gene>
<dbReference type="Proteomes" id="UP000223795">
    <property type="component" value="Segment"/>
</dbReference>
<name>A0A1D8ETD9_9CAUD</name>
<reference evidence="1 2" key="1">
    <citation type="submission" date="2016-07" db="EMBL/GenBank/DDBJ databases">
        <authorList>
            <person name="Modlin R.L."/>
            <person name="Cheng L.S."/>
            <person name="Marinelli L.J."/>
            <person name="Grosset N."/>
            <person name="Gautier M."/>
            <person name="Fitz-Gibbon S."/>
            <person name="Pellegrini M."/>
            <person name="Bowman C.A."/>
            <person name="Russell D.A."/>
            <person name="Jacobs-Sera D."/>
            <person name="Hatfull G.F."/>
        </authorList>
    </citation>
    <scope>NUCLEOTIDE SEQUENCE [LARGE SCALE GENOMIC DNA]</scope>
</reference>
<dbReference type="KEGG" id="vg:40072364"/>
<keyword evidence="2" id="KW-1185">Reference proteome</keyword>
<dbReference type="EMBL" id="KX620748">
    <property type="protein sequence ID" value="AOT24256.1"/>
    <property type="molecule type" value="Genomic_DNA"/>
</dbReference>
<organism evidence="1 2">
    <name type="scientific">Propionibacterium phage Anatole</name>
    <dbReference type="NCBI Taxonomy" id="1897531"/>
    <lineage>
        <taxon>Viruses</taxon>
        <taxon>Duplodnaviria</taxon>
        <taxon>Heunggongvirae</taxon>
        <taxon>Uroviricota</taxon>
        <taxon>Caudoviricetes</taxon>
        <taxon>Anatolevirus</taxon>
        <taxon>Anatolevirus anatole</taxon>
    </lineage>
</organism>
<accession>A0A1D8ETD9</accession>